<proteinExistence type="predicted"/>
<comment type="caution">
    <text evidence="2">The sequence shown here is derived from an EMBL/GenBank/DDBJ whole genome shotgun (WGS) entry which is preliminary data.</text>
</comment>
<dbReference type="OrthoDB" id="9789954at2"/>
<dbReference type="SUPFAM" id="SSF82771">
    <property type="entry name" value="GIY-YIG endonuclease"/>
    <property type="match status" value="1"/>
</dbReference>
<feature type="domain" description="GIY-YIG" evidence="1">
    <location>
        <begin position="3"/>
        <end position="94"/>
    </location>
</feature>
<dbReference type="PROSITE" id="PS50164">
    <property type="entry name" value="GIY_YIG"/>
    <property type="match status" value="1"/>
</dbReference>
<organism evidence="2 3">
    <name type="scientific">Clostridium tepidum</name>
    <dbReference type="NCBI Taxonomy" id="1962263"/>
    <lineage>
        <taxon>Bacteria</taxon>
        <taxon>Bacillati</taxon>
        <taxon>Bacillota</taxon>
        <taxon>Clostridia</taxon>
        <taxon>Eubacteriales</taxon>
        <taxon>Clostridiaceae</taxon>
        <taxon>Clostridium</taxon>
    </lineage>
</organism>
<dbReference type="Gene3D" id="3.40.1440.10">
    <property type="entry name" value="GIY-YIG endonuclease"/>
    <property type="match status" value="1"/>
</dbReference>
<sequence length="310" mass="36761">MGKICGIYMIKNKINNKSYIGQSIDIEERWKQHIREFKGNYHYNIYLQNSWNKYGQDNFEFSIIEECCENSLDEKEIYWIDYYKTYEKEKGYNLTFCGQLNNKCYTEDIKEKMSRIRLKNDNFRGDNLKQSVLSDKEVFDIKHLLVKGIKPIEVSKKYGVSEQVIHHIKKCNTWKHICPELNKDLVRLVKDGKCENNPRSILKNDTVLKIKIDLANKLSSEYVAEKYNLNVKTVNNIKYLKNYIEIGEEWNGRLRKITKKQAKNLSKEEVLEIRELIKKGYGNTEISRKLHIGLDVVKNIKYGKTYKNIS</sequence>
<dbReference type="InterPro" id="IPR006350">
    <property type="entry name" value="Intron_endoG1"/>
</dbReference>
<dbReference type="SMART" id="SM00465">
    <property type="entry name" value="GIYc"/>
    <property type="match status" value="1"/>
</dbReference>
<dbReference type="AlphaFoldDB" id="A0A1S9I8V7"/>
<dbReference type="Pfam" id="PF01541">
    <property type="entry name" value="GIY-YIG"/>
    <property type="match status" value="1"/>
</dbReference>
<protein>
    <recommendedName>
        <fullName evidence="1">GIY-YIG domain-containing protein</fullName>
    </recommendedName>
</protein>
<accession>A0A1S9I8V7</accession>
<dbReference type="RefSeq" id="WP_078054553.1">
    <property type="nucleotide sequence ID" value="NZ_MRAE01000012.1"/>
</dbReference>
<dbReference type="CDD" id="cd10437">
    <property type="entry name" value="GIY-YIG_HE_I-TevI_like"/>
    <property type="match status" value="1"/>
</dbReference>
<dbReference type="InterPro" id="IPR000305">
    <property type="entry name" value="GIY-YIG_endonuc"/>
</dbReference>
<evidence type="ECO:0000259" key="1">
    <source>
        <dbReference type="PROSITE" id="PS50164"/>
    </source>
</evidence>
<name>A0A1S9I8V7_9CLOT</name>
<dbReference type="InterPro" id="IPR035901">
    <property type="entry name" value="GIY-YIG_endonuc_sf"/>
</dbReference>
<dbReference type="NCBIfam" id="TIGR01453">
    <property type="entry name" value="grpIintron_endo"/>
    <property type="match status" value="1"/>
</dbReference>
<gene>
    <name evidence="2" type="ORF">BS638_06445</name>
</gene>
<reference evidence="2 3" key="1">
    <citation type="submission" date="2016-12" db="EMBL/GenBank/DDBJ databases">
        <title>Clostridium tepidum sp. nov., a close relative of Clostridium sporogenes and Clostridium botulinum Group I.</title>
        <authorList>
            <person name="Dobritsa A.P."/>
            <person name="Kutumbaka K.K."/>
            <person name="Werner K."/>
            <person name="Wiedmann M."/>
            <person name="Asmus A."/>
            <person name="Samadpour M."/>
        </authorList>
    </citation>
    <scope>NUCLEOTIDE SEQUENCE [LARGE SCALE GENOMIC DNA]</scope>
    <source>
        <strain evidence="2 3">IEH 97212</strain>
    </source>
</reference>
<dbReference type="Proteomes" id="UP000190256">
    <property type="component" value="Unassembled WGS sequence"/>
</dbReference>
<dbReference type="GO" id="GO:0004519">
    <property type="term" value="F:endonuclease activity"/>
    <property type="evidence" value="ECO:0007669"/>
    <property type="project" value="InterPro"/>
</dbReference>
<evidence type="ECO:0000313" key="2">
    <source>
        <dbReference type="EMBL" id="OOO66760.1"/>
    </source>
</evidence>
<evidence type="ECO:0000313" key="3">
    <source>
        <dbReference type="Proteomes" id="UP000190256"/>
    </source>
</evidence>
<dbReference type="EMBL" id="MRAE01000012">
    <property type="protein sequence ID" value="OOO66760.1"/>
    <property type="molecule type" value="Genomic_DNA"/>
</dbReference>